<comment type="caution">
    <text evidence="10">The sequence shown here is derived from an EMBL/GenBank/DDBJ whole genome shotgun (WGS) entry which is preliminary data.</text>
</comment>
<evidence type="ECO:0000313" key="10">
    <source>
        <dbReference type="EMBL" id="KAJ9153870.1"/>
    </source>
</evidence>
<keyword evidence="3 7" id="KW-0812">Transmembrane</keyword>
<dbReference type="InterPro" id="IPR011009">
    <property type="entry name" value="Kinase-like_dom_sf"/>
</dbReference>
<name>A0ABQ9KZ99_HEVBR</name>
<dbReference type="PANTHER" id="PTHR48007">
    <property type="entry name" value="LEUCINE-RICH REPEAT RECEPTOR-LIKE PROTEIN KINASE PXC1"/>
    <property type="match status" value="1"/>
</dbReference>
<keyword evidence="11" id="KW-1185">Reference proteome</keyword>
<keyword evidence="6 7" id="KW-0472">Membrane</keyword>
<evidence type="ECO:0000256" key="3">
    <source>
        <dbReference type="ARBA" id="ARBA00022692"/>
    </source>
</evidence>
<feature type="domain" description="Protein kinase" evidence="9">
    <location>
        <begin position="316"/>
        <end position="578"/>
    </location>
</feature>
<dbReference type="Proteomes" id="UP001174677">
    <property type="component" value="Chromosome 15"/>
</dbReference>
<feature type="transmembrane region" description="Helical" evidence="7">
    <location>
        <begin position="237"/>
        <end position="257"/>
    </location>
</feature>
<evidence type="ECO:0000256" key="7">
    <source>
        <dbReference type="SAM" id="Phobius"/>
    </source>
</evidence>
<evidence type="ECO:0000313" key="11">
    <source>
        <dbReference type="Proteomes" id="UP001174677"/>
    </source>
</evidence>
<dbReference type="Pfam" id="PF13855">
    <property type="entry name" value="LRR_8"/>
    <property type="match status" value="1"/>
</dbReference>
<sequence>MLSTNFNVFLKALGHITAFLIITPCFGSEFSETDSFFKFIGAVDPQNVLQVSWNGTVPHPCSNKWKGVKCNLQANTIEEIRLENLNLSGIIDADSVCKLQNLQVLSIAKNLIRGNIPHSISNCRRLTYLDLSSNLLSGITYVDLTKLKHLQRLDISNNHFAGAIPLFELEFKVPDNYSLKQTAIQTYKLRKMLRAVDYEAMDDSNTSSGEFPLEPPMGSEPAVSDQKAWQKQLFDKMPFILGIAFIILFFVVVYFVSMNLSKLAKEREISKSLEHSPRKTPPPVPKEETIKPEEGRSELVFFVEEQETFKMDDLFEATADLQSQTLYSSIYKVILENNAVYAVKRMKKLHVSFEDFGKITRQIGNLKHPNILPLVGCNSTGEETLLIYKYQSNGSLLNLLEDHIAGKKVFPWKLRLSIASGIARGLDFIYQNFHNHEIISHGNLKSSNILLGQNDEPLIGEYGYTRLLDPKEASLFSSNCYTAPEKTLSEQGVLYSFGIILLELLTGKTVEKSGIDLPKWVRSMVREEWTGEVFDKELNNDAREYAFPLLNIALKCVSNSPEDRPTMAEVMEKIEEMVNVHDDESISSMASLESSPHPQDCCLLHTIIPETWDTPGSNY</sequence>
<dbReference type="InterPro" id="IPR000719">
    <property type="entry name" value="Prot_kinase_dom"/>
</dbReference>
<comment type="subcellular location">
    <subcellularLocation>
        <location evidence="1">Membrane</location>
    </subcellularLocation>
</comment>
<keyword evidence="8" id="KW-0732">Signal</keyword>
<reference evidence="10 11" key="1">
    <citation type="journal article" date="2023" name="Plant Biotechnol. J.">
        <title>Chromosome-level wild Hevea brasiliensis genome provides new tools for genomic-assisted breeding and valuable loci to elevate rubber yield.</title>
        <authorList>
            <person name="Cheng H."/>
            <person name="Song X."/>
            <person name="Hu Y."/>
            <person name="Wu T."/>
            <person name="Yang Q."/>
            <person name="An Z."/>
            <person name="Feng S."/>
            <person name="Deng Z."/>
            <person name="Wu W."/>
            <person name="Zeng X."/>
            <person name="Tu M."/>
            <person name="Wang X."/>
            <person name="Huang H."/>
        </authorList>
    </citation>
    <scope>NUCLEOTIDE SEQUENCE [LARGE SCALE GENOMIC DNA]</scope>
    <source>
        <strain evidence="10">MT/VB/25A 57/8</strain>
    </source>
</reference>
<dbReference type="Gene3D" id="3.80.10.10">
    <property type="entry name" value="Ribonuclease Inhibitor"/>
    <property type="match status" value="1"/>
</dbReference>
<feature type="chain" id="PRO_5046575169" description="Protein kinase domain-containing protein" evidence="8">
    <location>
        <begin position="28"/>
        <end position="619"/>
    </location>
</feature>
<protein>
    <recommendedName>
        <fullName evidence="9">Protein kinase domain-containing protein</fullName>
    </recommendedName>
</protein>
<evidence type="ECO:0000256" key="6">
    <source>
        <dbReference type="ARBA" id="ARBA00023136"/>
    </source>
</evidence>
<dbReference type="SUPFAM" id="SSF52058">
    <property type="entry name" value="L domain-like"/>
    <property type="match status" value="1"/>
</dbReference>
<evidence type="ECO:0000256" key="4">
    <source>
        <dbReference type="ARBA" id="ARBA00022737"/>
    </source>
</evidence>
<evidence type="ECO:0000256" key="2">
    <source>
        <dbReference type="ARBA" id="ARBA00022614"/>
    </source>
</evidence>
<keyword evidence="4" id="KW-0677">Repeat</keyword>
<dbReference type="InterPro" id="IPR046959">
    <property type="entry name" value="PRK1-6/SRF4-like"/>
</dbReference>
<dbReference type="Pfam" id="PF00069">
    <property type="entry name" value="Pkinase"/>
    <property type="match status" value="1"/>
</dbReference>
<keyword evidence="2" id="KW-0433">Leucine-rich repeat</keyword>
<evidence type="ECO:0000256" key="1">
    <source>
        <dbReference type="ARBA" id="ARBA00004370"/>
    </source>
</evidence>
<dbReference type="PROSITE" id="PS50011">
    <property type="entry name" value="PROTEIN_KINASE_DOM"/>
    <property type="match status" value="1"/>
</dbReference>
<dbReference type="SUPFAM" id="SSF56112">
    <property type="entry name" value="Protein kinase-like (PK-like)"/>
    <property type="match status" value="1"/>
</dbReference>
<feature type="signal peptide" evidence="8">
    <location>
        <begin position="1"/>
        <end position="27"/>
    </location>
</feature>
<dbReference type="PANTHER" id="PTHR48007:SF77">
    <property type="entry name" value="PROTEIN KINASE DOMAIN-CONTAINING PROTEIN"/>
    <property type="match status" value="1"/>
</dbReference>
<evidence type="ECO:0000256" key="5">
    <source>
        <dbReference type="ARBA" id="ARBA00022989"/>
    </source>
</evidence>
<evidence type="ECO:0000259" key="9">
    <source>
        <dbReference type="PROSITE" id="PS50011"/>
    </source>
</evidence>
<gene>
    <name evidence="10" type="ORF">P3X46_027261</name>
</gene>
<proteinExistence type="predicted"/>
<keyword evidence="5 7" id="KW-1133">Transmembrane helix</keyword>
<accession>A0ABQ9KZ99</accession>
<dbReference type="EMBL" id="JARPOI010000015">
    <property type="protein sequence ID" value="KAJ9153870.1"/>
    <property type="molecule type" value="Genomic_DNA"/>
</dbReference>
<organism evidence="10 11">
    <name type="scientific">Hevea brasiliensis</name>
    <name type="common">Para rubber tree</name>
    <name type="synonym">Siphonia brasiliensis</name>
    <dbReference type="NCBI Taxonomy" id="3981"/>
    <lineage>
        <taxon>Eukaryota</taxon>
        <taxon>Viridiplantae</taxon>
        <taxon>Streptophyta</taxon>
        <taxon>Embryophyta</taxon>
        <taxon>Tracheophyta</taxon>
        <taxon>Spermatophyta</taxon>
        <taxon>Magnoliopsida</taxon>
        <taxon>eudicotyledons</taxon>
        <taxon>Gunneridae</taxon>
        <taxon>Pentapetalae</taxon>
        <taxon>rosids</taxon>
        <taxon>fabids</taxon>
        <taxon>Malpighiales</taxon>
        <taxon>Euphorbiaceae</taxon>
        <taxon>Crotonoideae</taxon>
        <taxon>Micrandreae</taxon>
        <taxon>Hevea</taxon>
    </lineage>
</organism>
<dbReference type="InterPro" id="IPR032675">
    <property type="entry name" value="LRR_dom_sf"/>
</dbReference>
<dbReference type="InterPro" id="IPR001611">
    <property type="entry name" value="Leu-rich_rpt"/>
</dbReference>
<dbReference type="Gene3D" id="1.10.510.10">
    <property type="entry name" value="Transferase(Phosphotransferase) domain 1"/>
    <property type="match status" value="1"/>
</dbReference>
<evidence type="ECO:0000256" key="8">
    <source>
        <dbReference type="SAM" id="SignalP"/>
    </source>
</evidence>
<dbReference type="Gene3D" id="3.30.200.20">
    <property type="entry name" value="Phosphorylase Kinase, domain 1"/>
    <property type="match status" value="1"/>
</dbReference>